<organism evidence="1 2">
    <name type="scientific">Dipteronia dyeriana</name>
    <dbReference type="NCBI Taxonomy" id="168575"/>
    <lineage>
        <taxon>Eukaryota</taxon>
        <taxon>Viridiplantae</taxon>
        <taxon>Streptophyta</taxon>
        <taxon>Embryophyta</taxon>
        <taxon>Tracheophyta</taxon>
        <taxon>Spermatophyta</taxon>
        <taxon>Magnoliopsida</taxon>
        <taxon>eudicotyledons</taxon>
        <taxon>Gunneridae</taxon>
        <taxon>Pentapetalae</taxon>
        <taxon>rosids</taxon>
        <taxon>malvids</taxon>
        <taxon>Sapindales</taxon>
        <taxon>Sapindaceae</taxon>
        <taxon>Hippocastanoideae</taxon>
        <taxon>Acereae</taxon>
        <taxon>Dipteronia</taxon>
    </lineage>
</organism>
<evidence type="ECO:0000313" key="1">
    <source>
        <dbReference type="EMBL" id="KAK2649226.1"/>
    </source>
</evidence>
<dbReference type="AlphaFoldDB" id="A0AAD9U7A3"/>
<dbReference type="Gene3D" id="3.60.10.10">
    <property type="entry name" value="Endonuclease/exonuclease/phosphatase"/>
    <property type="match status" value="1"/>
</dbReference>
<sequence>MNVLVWNALGMESDRVFRVLLKYKQDYSPSIIFLIETKPNHIQMEAIRVKLRFVGKLVVNCEGNSGGLCLLWTNTVNVSLLSFSRFHIDVRVSYWNERDWRFMGFYGNPDADQQKHGWNLLQRLHGMAQLPWLCSGNFNEILSVDEKLGGLPHSRLIMEIFRDTLEYSGFDDLGFQGLRFTWSNKQTGCDLILKRLDRGVCNSSWY</sequence>
<reference evidence="1" key="1">
    <citation type="journal article" date="2023" name="Plant J.">
        <title>Genome sequences and population genomics provide insights into the demographic history, inbreeding, and mutation load of two 'living fossil' tree species of Dipteronia.</title>
        <authorList>
            <person name="Feng Y."/>
            <person name="Comes H.P."/>
            <person name="Chen J."/>
            <person name="Zhu S."/>
            <person name="Lu R."/>
            <person name="Zhang X."/>
            <person name="Li P."/>
            <person name="Qiu J."/>
            <person name="Olsen K.M."/>
            <person name="Qiu Y."/>
        </authorList>
    </citation>
    <scope>NUCLEOTIDE SEQUENCE</scope>
    <source>
        <strain evidence="1">KIB01</strain>
    </source>
</reference>
<dbReference type="SUPFAM" id="SSF56219">
    <property type="entry name" value="DNase I-like"/>
    <property type="match status" value="1"/>
</dbReference>
<dbReference type="PANTHER" id="PTHR35218">
    <property type="entry name" value="RNASE H DOMAIN-CONTAINING PROTEIN"/>
    <property type="match status" value="1"/>
</dbReference>
<comment type="caution">
    <text evidence="1">The sequence shown here is derived from an EMBL/GenBank/DDBJ whole genome shotgun (WGS) entry which is preliminary data.</text>
</comment>
<proteinExistence type="predicted"/>
<name>A0AAD9U7A3_9ROSI</name>
<gene>
    <name evidence="1" type="ORF">Ddye_016715</name>
</gene>
<keyword evidence="2" id="KW-1185">Reference proteome</keyword>
<evidence type="ECO:0000313" key="2">
    <source>
        <dbReference type="Proteomes" id="UP001280121"/>
    </source>
</evidence>
<evidence type="ECO:0008006" key="3">
    <source>
        <dbReference type="Google" id="ProtNLM"/>
    </source>
</evidence>
<dbReference type="Proteomes" id="UP001280121">
    <property type="component" value="Unassembled WGS sequence"/>
</dbReference>
<protein>
    <recommendedName>
        <fullName evidence="3">Endonuclease/exonuclease/phosphatase domain-containing protein</fullName>
    </recommendedName>
</protein>
<dbReference type="InterPro" id="IPR036691">
    <property type="entry name" value="Endo/exonu/phosph_ase_sf"/>
</dbReference>
<dbReference type="EMBL" id="JANJYI010000005">
    <property type="protein sequence ID" value="KAK2649226.1"/>
    <property type="molecule type" value="Genomic_DNA"/>
</dbReference>
<accession>A0AAD9U7A3</accession>
<dbReference type="PANTHER" id="PTHR35218:SF9">
    <property type="entry name" value="ENDONUCLEASE_EXONUCLEASE_PHOSPHATASE DOMAIN-CONTAINING PROTEIN"/>
    <property type="match status" value="1"/>
</dbReference>